<dbReference type="Proteomes" id="UP000223891">
    <property type="component" value="Segment"/>
</dbReference>
<evidence type="ECO:0000313" key="2">
    <source>
        <dbReference type="Proteomes" id="UP000223891"/>
    </source>
</evidence>
<sequence length="60" mass="7027">MKISFHIEADPQVGDGEAIFYKLIKVRQYWIFKFKTQIAYGLEKEMQTLANNLTKIYGTP</sequence>
<evidence type="ECO:0000313" key="1">
    <source>
        <dbReference type="EMBL" id="AMM43689.1"/>
    </source>
</evidence>
<keyword evidence="2" id="KW-1185">Reference proteome</keyword>
<proteinExistence type="predicted"/>
<protein>
    <submittedName>
        <fullName evidence="1">Uncharacterized protein</fullName>
    </submittedName>
</protein>
<dbReference type="EMBL" id="KU574722">
    <property type="protein sequence ID" value="AMM43689.1"/>
    <property type="molecule type" value="Genomic_DNA"/>
</dbReference>
<name>A0A1L2CUK9_9CAUD</name>
<gene>
    <name evidence="1" type="ORF">CBB_124</name>
</gene>
<accession>A0A1L2CUK9</accession>
<reference evidence="2" key="1">
    <citation type="submission" date="2016-01" db="EMBL/GenBank/DDBJ databases">
        <title>Isolation and Characterization of Enterobacteria phage CBB.</title>
        <authorList>
            <person name="Buttimer C.T.H."/>
            <person name="Hendrix H."/>
            <person name="Alexandre H."/>
            <person name="O'Mahony J."/>
            <person name="Lavigne R."/>
            <person name="Coffey A."/>
        </authorList>
    </citation>
    <scope>NUCLEOTIDE SEQUENCE [LARGE SCALE GENOMIC DNA]</scope>
</reference>
<organism evidence="1 2">
    <name type="scientific">Pectobacterium phage vB_PcaM_CBB</name>
    <dbReference type="NCBI Taxonomy" id="2772511"/>
    <lineage>
        <taxon>Viruses</taxon>
        <taxon>Duplodnaviria</taxon>
        <taxon>Heunggongvirae</taxon>
        <taxon>Uroviricota</taxon>
        <taxon>Caudoviricetes</taxon>
        <taxon>Mimasvirus</taxon>
        <taxon>Mimasvirus CBB</taxon>
    </lineage>
</organism>